<evidence type="ECO:0000256" key="2">
    <source>
        <dbReference type="SAM" id="Phobius"/>
    </source>
</evidence>
<dbReference type="PANTHER" id="PTHR34883:SF4">
    <property type="entry name" value="CUPREDOXIN"/>
    <property type="match status" value="1"/>
</dbReference>
<evidence type="ECO:0000313" key="4">
    <source>
        <dbReference type="EMBL" id="CZS93015.1"/>
    </source>
</evidence>
<dbReference type="InterPro" id="IPR019931">
    <property type="entry name" value="LPXTG_anchor"/>
</dbReference>
<feature type="transmembrane region" description="Helical" evidence="2">
    <location>
        <begin position="329"/>
        <end position="350"/>
    </location>
</feature>
<feature type="domain" description="Gram-positive cocci surface proteins LPxTG" evidence="3">
    <location>
        <begin position="323"/>
        <end position="357"/>
    </location>
</feature>
<sequence length="455" mass="49116">MSLATLTSSASMAMLTPSLTTTFIPQITACSENRLTMLANRAYQIWMNAPVPVPGTTITDCYPTEVMSSFLLSAGSVTQPAFAQLVCPQHYTTIGPFTSNYIACCPSSYSFHEPDVTVFKDRPAWGGTCYSPIDIPTPVLVTAYGSVGVTATSYFTATVTNAQAYAHPIDGYGMGVVGIKSILPPGASKPTNSVPSPGATTYTVLSGKNSGYIPNYVVAKTGDTIMFQFTSGNHTVTESTFEKPCDKLANGVDSGYQPITNPSDPPKFTLDVVRNTSQWFFSKQAGECGQGMTFALNPTNEQTEVLFQLNAAAQDKTPKSDSPSTGVKVGASIGAVAGLAIIIGIIFFLIRRRRQNNNLRAQDDMRDTTINKMRENSTYTDTEAGMSPTSEIQPALPFKGPELHGNSSVPELVSQRPPAELMDRRLPVEMYSPGEWETTANSYPLDRKDDVARRY</sequence>
<dbReference type="EMBL" id="FJUX01000014">
    <property type="protein sequence ID" value="CZS93015.1"/>
    <property type="molecule type" value="Genomic_DNA"/>
</dbReference>
<evidence type="ECO:0000259" key="3">
    <source>
        <dbReference type="Pfam" id="PF00746"/>
    </source>
</evidence>
<dbReference type="Gene3D" id="2.60.40.420">
    <property type="entry name" value="Cupredoxins - blue copper proteins"/>
    <property type="match status" value="1"/>
</dbReference>
<dbReference type="Pfam" id="PF00746">
    <property type="entry name" value="Gram_pos_anchor"/>
    <property type="match status" value="1"/>
</dbReference>
<keyword evidence="2" id="KW-0472">Membrane</keyword>
<dbReference type="InterPro" id="IPR052953">
    <property type="entry name" value="Ser-rich/MCO-related"/>
</dbReference>
<dbReference type="SUPFAM" id="SSF49503">
    <property type="entry name" value="Cupredoxins"/>
    <property type="match status" value="1"/>
</dbReference>
<keyword evidence="1" id="KW-0964">Secreted</keyword>
<dbReference type="InterPro" id="IPR008972">
    <property type="entry name" value="Cupredoxin"/>
</dbReference>
<name>A0A1E1K4K2_9HELO</name>
<organism evidence="4 5">
    <name type="scientific">Rhynchosporium agropyri</name>
    <dbReference type="NCBI Taxonomy" id="914238"/>
    <lineage>
        <taxon>Eukaryota</taxon>
        <taxon>Fungi</taxon>
        <taxon>Dikarya</taxon>
        <taxon>Ascomycota</taxon>
        <taxon>Pezizomycotina</taxon>
        <taxon>Leotiomycetes</taxon>
        <taxon>Helotiales</taxon>
        <taxon>Ploettnerulaceae</taxon>
        <taxon>Rhynchosporium</taxon>
    </lineage>
</organism>
<dbReference type="Proteomes" id="UP000178912">
    <property type="component" value="Unassembled WGS sequence"/>
</dbReference>
<keyword evidence="2" id="KW-0812">Transmembrane</keyword>
<evidence type="ECO:0000256" key="1">
    <source>
        <dbReference type="ARBA" id="ARBA00022525"/>
    </source>
</evidence>
<dbReference type="CDD" id="cd00920">
    <property type="entry name" value="Cupredoxin"/>
    <property type="match status" value="1"/>
</dbReference>
<evidence type="ECO:0000313" key="5">
    <source>
        <dbReference type="Proteomes" id="UP000178912"/>
    </source>
</evidence>
<accession>A0A1E1K4K2</accession>
<keyword evidence="2" id="KW-1133">Transmembrane helix</keyword>
<dbReference type="NCBIfam" id="TIGR01167">
    <property type="entry name" value="LPXTG_anchor"/>
    <property type="match status" value="1"/>
</dbReference>
<keyword evidence="5" id="KW-1185">Reference proteome</keyword>
<proteinExistence type="predicted"/>
<protein>
    <recommendedName>
        <fullName evidence="3">Gram-positive cocci surface proteins LPxTG domain-containing protein</fullName>
    </recommendedName>
</protein>
<gene>
    <name evidence="4" type="ORF">RAG0_03496</name>
</gene>
<reference evidence="5" key="1">
    <citation type="submission" date="2016-03" db="EMBL/GenBank/DDBJ databases">
        <authorList>
            <person name="Guldener U."/>
        </authorList>
    </citation>
    <scope>NUCLEOTIDE SEQUENCE [LARGE SCALE GENOMIC DNA]</scope>
    <source>
        <strain evidence="5">04CH-RAC-A.6.1</strain>
    </source>
</reference>
<dbReference type="AlphaFoldDB" id="A0A1E1K4K2"/>
<dbReference type="PANTHER" id="PTHR34883">
    <property type="entry name" value="SERINE-RICH PROTEIN, PUTATIVE-RELATED-RELATED"/>
    <property type="match status" value="1"/>
</dbReference>
<dbReference type="OrthoDB" id="5985073at2759"/>